<evidence type="ECO:0000256" key="3">
    <source>
        <dbReference type="SAM" id="MobiDB-lite"/>
    </source>
</evidence>
<sequence length="1095" mass="121246">MNPISPALSVFKHSATTSRDALAPGMQSMTSVTAPEATEDVNFTQAPDGVDTSQAEAALKAKLSRKRTKSGCLTCRKRRIKCGEERMVCKNCIKSKRHCEGYSQRVVFKPPNFLDYQAAPNGGAHIVFQAMPGPGQPMAYQAMPNGTYAHDPGMYTQLRPRPLDQPVRHVDPATYQHVFATPQQQMHGMNGVHGQDMGNPSHMYGQQVTAQSGPPMPNGAYVLGQPMHDGTANVGWTDSGSARRQSHVQYQIPPHVMAGYNPHLTGAPPQSAILASNDRTPAVPSSQAARAQPRVATNLQPRLQPAPQTPASTRQGPQKPWEALSYTPRPELSRPIDLPPSIQTPVTYARSDQVIYAPVAGPAYVPDAEYHDFTAQPLRHHTPTQLLTDAAVEVQDDDYYDVQSDEEMEFESSTAITTNHRPQRMLQRMLHNNRMNEQNMQIRRYDTFLENGMLDHYRVDEVANPLRNPATARVFAHFISATGPSLSTFERHPVSSSVLFTEGSVPFSQQGLWTYTMPMAALRNQGLLHAMLALASLHIARLQGGATTPSLQHYMWSLKRIHKSVGSKDPKRRLQVTTIAASMLLGFYELMTADHVKWNRHLAGAKQLFVETDFIGMTRQFRRMKREKWANEQQNGRRNSIFTSLSSGVDLLDQMDDVDETMVSRFVGRQVRYDDAGHFESPRSAIPEELDIAKFEILKDLFWWYAKQDAYQSVVSGNALLMDYNRWADCPPRAPLGRPDAIYGSFDHLILLLGRIADFSSRDRARKLKQMEQNGGQWIPAPGMNIPRPPQPPPTPESAAPPPPQAGPMFFGMAPPPRTNVQMPASYNPAHYAFTPKQEHASSPIDLRVATEAALAEYGRIRAALQEYAAALNIEAFQPLGPDLHMPFDTPFGPAKTYQRYDIALLWAVYNMAVIIAIRSHPHMHPAAHAAAAIAAPETAFFANEIGAITAGMNTSPANQPLNPTLGAALSESCMPSFFAAVQYMRPDQRHDTAMRIYGIALRTGWGSAELIANGCETAWVKAAEAIPPRGPPYTRVLRPQSSDDPRLNGSWERVDPNSEPEAGDEGDRRFLKSKPNARLNWAVGVLGTEEDVKA</sequence>
<dbReference type="PANTHER" id="PTHR37534:SF23">
    <property type="entry name" value="ZN(II)2CYS6 TRANSCRIPTION FACTOR (EUROFUNG)"/>
    <property type="match status" value="1"/>
</dbReference>
<evidence type="ECO:0000313" key="5">
    <source>
        <dbReference type="EMBL" id="OQO02703.1"/>
    </source>
</evidence>
<dbReference type="SUPFAM" id="SSF57701">
    <property type="entry name" value="Zn2/Cys6 DNA-binding domain"/>
    <property type="match status" value="1"/>
</dbReference>
<feature type="region of interest" description="Disordered" evidence="3">
    <location>
        <begin position="1031"/>
        <end position="1072"/>
    </location>
</feature>
<proteinExistence type="predicted"/>
<comment type="subcellular location">
    <subcellularLocation>
        <location evidence="1">Nucleus</location>
    </subcellularLocation>
</comment>
<dbReference type="Pfam" id="PF00172">
    <property type="entry name" value="Zn_clus"/>
    <property type="match status" value="1"/>
</dbReference>
<dbReference type="CDD" id="cd00067">
    <property type="entry name" value="GAL4"/>
    <property type="match status" value="1"/>
</dbReference>
<dbReference type="PROSITE" id="PS50048">
    <property type="entry name" value="ZN2_CY6_FUNGAL_2"/>
    <property type="match status" value="1"/>
</dbReference>
<feature type="compositionally biased region" description="Basic and acidic residues" evidence="3">
    <location>
        <begin position="1042"/>
        <end position="1057"/>
    </location>
</feature>
<dbReference type="InterPro" id="IPR021858">
    <property type="entry name" value="Fun_TF"/>
</dbReference>
<evidence type="ECO:0000256" key="1">
    <source>
        <dbReference type="ARBA" id="ARBA00004123"/>
    </source>
</evidence>
<accession>A0A1V8SU73</accession>
<dbReference type="OrthoDB" id="5391043at2759"/>
<dbReference type="InterPro" id="IPR036864">
    <property type="entry name" value="Zn2-C6_fun-type_DNA-bd_sf"/>
</dbReference>
<evidence type="ECO:0000256" key="2">
    <source>
        <dbReference type="ARBA" id="ARBA00023242"/>
    </source>
</evidence>
<dbReference type="Gene3D" id="4.10.240.10">
    <property type="entry name" value="Zn(2)-C6 fungal-type DNA-binding domain"/>
    <property type="match status" value="1"/>
</dbReference>
<protein>
    <recommendedName>
        <fullName evidence="4">Zn(2)-C6 fungal-type domain-containing protein</fullName>
    </recommendedName>
</protein>
<feature type="region of interest" description="Disordered" evidence="3">
    <location>
        <begin position="768"/>
        <end position="808"/>
    </location>
</feature>
<name>A0A1V8SU73_9PEZI</name>
<dbReference type="InParanoid" id="A0A1V8SU73"/>
<feature type="region of interest" description="Disordered" evidence="3">
    <location>
        <begin position="267"/>
        <end position="339"/>
    </location>
</feature>
<comment type="caution">
    <text evidence="5">The sequence shown here is derived from an EMBL/GenBank/DDBJ whole genome shotgun (WGS) entry which is preliminary data.</text>
</comment>
<dbReference type="SMART" id="SM00066">
    <property type="entry name" value="GAL4"/>
    <property type="match status" value="1"/>
</dbReference>
<keyword evidence="6" id="KW-1185">Reference proteome</keyword>
<feature type="compositionally biased region" description="Pro residues" evidence="3">
    <location>
        <begin position="787"/>
        <end position="806"/>
    </location>
</feature>
<evidence type="ECO:0000259" key="4">
    <source>
        <dbReference type="PROSITE" id="PS50048"/>
    </source>
</evidence>
<dbReference type="GO" id="GO:0000976">
    <property type="term" value="F:transcription cis-regulatory region binding"/>
    <property type="evidence" value="ECO:0007669"/>
    <property type="project" value="TreeGrafter"/>
</dbReference>
<evidence type="ECO:0000313" key="6">
    <source>
        <dbReference type="Proteomes" id="UP000192596"/>
    </source>
</evidence>
<gene>
    <name evidence="5" type="ORF">B0A48_12232</name>
</gene>
<dbReference type="GO" id="GO:0045944">
    <property type="term" value="P:positive regulation of transcription by RNA polymerase II"/>
    <property type="evidence" value="ECO:0007669"/>
    <property type="project" value="TreeGrafter"/>
</dbReference>
<feature type="compositionally biased region" description="Polar residues" evidence="3">
    <location>
        <begin position="273"/>
        <end position="301"/>
    </location>
</feature>
<dbReference type="STRING" id="1507870.A0A1V8SU73"/>
<dbReference type="PROSITE" id="PS00463">
    <property type="entry name" value="ZN2_CY6_FUNGAL_1"/>
    <property type="match status" value="1"/>
</dbReference>
<organism evidence="5 6">
    <name type="scientific">Cryoendolithus antarcticus</name>
    <dbReference type="NCBI Taxonomy" id="1507870"/>
    <lineage>
        <taxon>Eukaryota</taxon>
        <taxon>Fungi</taxon>
        <taxon>Dikarya</taxon>
        <taxon>Ascomycota</taxon>
        <taxon>Pezizomycotina</taxon>
        <taxon>Dothideomycetes</taxon>
        <taxon>Dothideomycetidae</taxon>
        <taxon>Cladosporiales</taxon>
        <taxon>Cladosporiaceae</taxon>
        <taxon>Cryoendolithus</taxon>
    </lineage>
</organism>
<keyword evidence="2" id="KW-0539">Nucleus</keyword>
<reference evidence="6" key="1">
    <citation type="submission" date="2017-03" db="EMBL/GenBank/DDBJ databases">
        <title>Genomes of endolithic fungi from Antarctica.</title>
        <authorList>
            <person name="Coleine C."/>
            <person name="Masonjones S."/>
            <person name="Stajich J.E."/>
        </authorList>
    </citation>
    <scope>NUCLEOTIDE SEQUENCE [LARGE SCALE GENOMIC DNA]</scope>
    <source>
        <strain evidence="6">CCFEE 5527</strain>
    </source>
</reference>
<feature type="domain" description="Zn(2)-C6 fungal-type" evidence="4">
    <location>
        <begin position="71"/>
        <end position="99"/>
    </location>
</feature>
<dbReference type="GO" id="GO:0008270">
    <property type="term" value="F:zinc ion binding"/>
    <property type="evidence" value="ECO:0007669"/>
    <property type="project" value="InterPro"/>
</dbReference>
<dbReference type="GO" id="GO:0005634">
    <property type="term" value="C:nucleus"/>
    <property type="evidence" value="ECO:0007669"/>
    <property type="project" value="UniProtKB-SubCell"/>
</dbReference>
<dbReference type="Pfam" id="PF11951">
    <property type="entry name" value="Fungal_trans_2"/>
    <property type="match status" value="1"/>
</dbReference>
<dbReference type="EMBL" id="NAJO01000027">
    <property type="protein sequence ID" value="OQO02703.1"/>
    <property type="molecule type" value="Genomic_DNA"/>
</dbReference>
<dbReference type="PANTHER" id="PTHR37534">
    <property type="entry name" value="TRANSCRIPTIONAL ACTIVATOR PROTEIN UGA3"/>
    <property type="match status" value="1"/>
</dbReference>
<dbReference type="Proteomes" id="UP000192596">
    <property type="component" value="Unassembled WGS sequence"/>
</dbReference>
<dbReference type="InterPro" id="IPR001138">
    <property type="entry name" value="Zn2Cys6_DnaBD"/>
</dbReference>
<dbReference type="AlphaFoldDB" id="A0A1V8SU73"/>
<dbReference type="GO" id="GO:0000981">
    <property type="term" value="F:DNA-binding transcription factor activity, RNA polymerase II-specific"/>
    <property type="evidence" value="ECO:0007669"/>
    <property type="project" value="InterPro"/>
</dbReference>